<dbReference type="RefSeq" id="WP_377723977.1">
    <property type="nucleotide sequence ID" value="NZ_JBHSEW010000002.1"/>
</dbReference>
<feature type="transmembrane region" description="Helical" evidence="5">
    <location>
        <begin position="105"/>
        <end position="126"/>
    </location>
</feature>
<reference evidence="7" key="1">
    <citation type="journal article" date="2019" name="Int. J. Syst. Evol. Microbiol.">
        <title>The Global Catalogue of Microorganisms (GCM) 10K type strain sequencing project: providing services to taxonomists for standard genome sequencing and annotation.</title>
        <authorList>
            <consortium name="The Broad Institute Genomics Platform"/>
            <consortium name="The Broad Institute Genome Sequencing Center for Infectious Disease"/>
            <person name="Wu L."/>
            <person name="Ma J."/>
        </authorList>
    </citation>
    <scope>NUCLEOTIDE SEQUENCE [LARGE SCALE GENOMIC DNA]</scope>
    <source>
        <strain evidence="7">JCM 11650</strain>
    </source>
</reference>
<keyword evidence="4 5" id="KW-0472">Membrane</keyword>
<evidence type="ECO:0000313" key="6">
    <source>
        <dbReference type="EMBL" id="MFC4621239.1"/>
    </source>
</evidence>
<name>A0ABV9GSQ9_9BURK</name>
<gene>
    <name evidence="6" type="ORF">ACFO3A_03305</name>
</gene>
<proteinExistence type="predicted"/>
<accession>A0ABV9GSQ9</accession>
<evidence type="ECO:0000256" key="4">
    <source>
        <dbReference type="ARBA" id="ARBA00023136"/>
    </source>
</evidence>
<feature type="transmembrane region" description="Helical" evidence="5">
    <location>
        <begin position="32"/>
        <end position="54"/>
    </location>
</feature>
<evidence type="ECO:0000256" key="3">
    <source>
        <dbReference type="ARBA" id="ARBA00022989"/>
    </source>
</evidence>
<evidence type="ECO:0000256" key="5">
    <source>
        <dbReference type="SAM" id="Phobius"/>
    </source>
</evidence>
<keyword evidence="3 5" id="KW-1133">Transmembrane helix</keyword>
<dbReference type="Pfam" id="PF02674">
    <property type="entry name" value="Colicin_V"/>
    <property type="match status" value="1"/>
</dbReference>
<feature type="transmembrane region" description="Helical" evidence="5">
    <location>
        <begin position="66"/>
        <end position="85"/>
    </location>
</feature>
<dbReference type="EMBL" id="JBHSEW010000002">
    <property type="protein sequence ID" value="MFC4621239.1"/>
    <property type="molecule type" value="Genomic_DNA"/>
</dbReference>
<dbReference type="Proteomes" id="UP001595967">
    <property type="component" value="Unassembled WGS sequence"/>
</dbReference>
<dbReference type="InterPro" id="IPR003825">
    <property type="entry name" value="Colicin-V_CvpA"/>
</dbReference>
<dbReference type="PANTHER" id="PTHR36926">
    <property type="entry name" value="COLICIN V PRODUCTION PROTEIN"/>
    <property type="match status" value="1"/>
</dbReference>
<evidence type="ECO:0000256" key="1">
    <source>
        <dbReference type="ARBA" id="ARBA00004141"/>
    </source>
</evidence>
<organism evidence="6 7">
    <name type="scientific">Comamonas nitrativorans</name>
    <dbReference type="NCBI Taxonomy" id="108437"/>
    <lineage>
        <taxon>Bacteria</taxon>
        <taxon>Pseudomonadati</taxon>
        <taxon>Pseudomonadota</taxon>
        <taxon>Betaproteobacteria</taxon>
        <taxon>Burkholderiales</taxon>
        <taxon>Comamonadaceae</taxon>
        <taxon>Comamonas</taxon>
    </lineage>
</organism>
<keyword evidence="7" id="KW-1185">Reference proteome</keyword>
<comment type="caution">
    <text evidence="6">The sequence shown here is derived from an EMBL/GenBank/DDBJ whole genome shotgun (WGS) entry which is preliminary data.</text>
</comment>
<dbReference type="InterPro" id="IPR052719">
    <property type="entry name" value="CvpA-like"/>
</dbReference>
<comment type="subcellular location">
    <subcellularLocation>
        <location evidence="1">Membrane</location>
        <topology evidence="1">Multi-pass membrane protein</topology>
    </subcellularLocation>
</comment>
<sequence length="174" mass="19354">MLSLATLDFLVLAVLLLSLALGAWRGLVYELFFLVGWVVAFFVTRLLAPQLLTFVRPYVDGLEPTLVYALVFVAVFIALVFIWGLLASLAKKLVQIAGLRPVDRVLGGCFGVVRALVLLLVLTMVVQAGLWHRQSWWGQSYAGPWLQQTLAYVLPSWPASDWRRFLPELGVASP</sequence>
<evidence type="ECO:0000256" key="2">
    <source>
        <dbReference type="ARBA" id="ARBA00022692"/>
    </source>
</evidence>
<dbReference type="PANTHER" id="PTHR36926:SF1">
    <property type="entry name" value="COLICIN V PRODUCTION PROTEIN"/>
    <property type="match status" value="1"/>
</dbReference>
<protein>
    <submittedName>
        <fullName evidence="6">CvpA family protein</fullName>
    </submittedName>
</protein>
<keyword evidence="2 5" id="KW-0812">Transmembrane</keyword>
<evidence type="ECO:0000313" key="7">
    <source>
        <dbReference type="Proteomes" id="UP001595967"/>
    </source>
</evidence>